<gene>
    <name evidence="1" type="ORF">BLIC_c01428</name>
    <name evidence="2" type="ORF">BLJG463_00441</name>
</gene>
<evidence type="ECO:0000313" key="4">
    <source>
        <dbReference type="Proteomes" id="UP000345266"/>
    </source>
</evidence>
<dbReference type="RefSeq" id="WP_012577647.1">
    <property type="nucleotide sequence ID" value="NZ_CABHND010000002.1"/>
</dbReference>
<reference evidence="2 4" key="2">
    <citation type="submission" date="2019-07" db="EMBL/GenBank/DDBJ databases">
        <authorList>
            <person name="Hibberd C M."/>
            <person name="Gehrig L. J."/>
            <person name="Chang H.-W."/>
            <person name="Venkatesh S."/>
        </authorList>
    </citation>
    <scope>NUCLEOTIDE SEQUENCE [LARGE SCALE GENOMIC DNA]</scope>
    <source>
        <strain evidence="2">Bifidobacterium_longum_subsp_infantis_JG_Bg463</strain>
    </source>
</reference>
<dbReference type="EMBL" id="CABHNT010000006">
    <property type="protein sequence ID" value="VUX29838.1"/>
    <property type="molecule type" value="Genomic_DNA"/>
</dbReference>
<accession>A0A564V6Y1</accession>
<evidence type="ECO:0000313" key="2">
    <source>
        <dbReference type="EMBL" id="VUX29838.1"/>
    </source>
</evidence>
<organism evidence="2 4">
    <name type="scientific">Bifidobacterium longum subsp. infantis</name>
    <dbReference type="NCBI Taxonomy" id="1682"/>
    <lineage>
        <taxon>Bacteria</taxon>
        <taxon>Bacillati</taxon>
        <taxon>Actinomycetota</taxon>
        <taxon>Actinomycetes</taxon>
        <taxon>Bifidobacteriales</taxon>
        <taxon>Bifidobacteriaceae</taxon>
        <taxon>Bifidobacterium</taxon>
    </lineage>
</organism>
<reference evidence="1 3" key="1">
    <citation type="submission" date="2014-09" db="EMBL/GenBank/DDBJ databases">
        <authorList>
            <person name="Bertelli C."/>
        </authorList>
    </citation>
    <scope>NUCLEOTIDE SEQUENCE [LARGE SCALE GENOMIC DNA]</scope>
    <source>
        <strain evidence="1 3">BIC1401111250</strain>
    </source>
</reference>
<dbReference type="Proteomes" id="UP000043107">
    <property type="component" value="Unassembled WGS sequence"/>
</dbReference>
<protein>
    <submittedName>
        <fullName evidence="2">Uncharacterized protein</fullName>
    </submittedName>
</protein>
<keyword evidence="3" id="KW-1185">Reference proteome</keyword>
<proteinExistence type="predicted"/>
<name>A0A564V6Y1_BIFLI</name>
<dbReference type="EMBL" id="CCWP01000029">
    <property type="protein sequence ID" value="CEF01897.1"/>
    <property type="molecule type" value="Genomic_DNA"/>
</dbReference>
<dbReference type="Proteomes" id="UP000345266">
    <property type="component" value="Unassembled WGS sequence"/>
</dbReference>
<evidence type="ECO:0000313" key="3">
    <source>
        <dbReference type="Proteomes" id="UP000043107"/>
    </source>
</evidence>
<sequence>MTNPLDESAKAATRWVETTPDAVLHSCGLVNAYQLGWMDGAGRCADKQAVKRVRRALERYPWLTKGQREGIATIAVRAAYGMEWEEDDDG</sequence>
<dbReference type="AlphaFoldDB" id="A0A564V6Y1"/>
<evidence type="ECO:0000313" key="1">
    <source>
        <dbReference type="EMBL" id="CEF01897.1"/>
    </source>
</evidence>